<sequence>MELRRFWAFWIDAFMSVVFFIPIAVCIALLKIDMQNFMLPWLVWGALFCKDCFGGRSIGKRILGYQVVDSENGQVVHPFKCVARNLFYMLGIIDVIAMFYHSKGRRIGDYVVHSKVKKCDNNLYEVRWIEALLAIICVFASIVFVNMLLAHYALSLGLWGLLYR</sequence>
<dbReference type="Proteomes" id="UP000184192">
    <property type="component" value="Unassembled WGS sequence"/>
</dbReference>
<keyword evidence="2 5" id="KW-0812">Transmembrane</keyword>
<accession>A0A1M6KSB3</accession>
<dbReference type="GO" id="GO:0016020">
    <property type="term" value="C:membrane"/>
    <property type="evidence" value="ECO:0007669"/>
    <property type="project" value="UniProtKB-SubCell"/>
</dbReference>
<reference evidence="8" key="1">
    <citation type="submission" date="2016-11" db="EMBL/GenBank/DDBJ databases">
        <authorList>
            <person name="Varghese N."/>
            <person name="Submissions S."/>
        </authorList>
    </citation>
    <scope>NUCLEOTIDE SEQUENCE [LARGE SCALE GENOMIC DNA]</scope>
    <source>
        <strain evidence="8">DSM 26884</strain>
    </source>
</reference>
<feature type="transmembrane region" description="Helical" evidence="5">
    <location>
        <begin position="82"/>
        <end position="100"/>
    </location>
</feature>
<dbReference type="EMBL" id="FQZN01000040">
    <property type="protein sequence ID" value="SHJ61829.1"/>
    <property type="molecule type" value="Genomic_DNA"/>
</dbReference>
<proteinExistence type="predicted"/>
<protein>
    <submittedName>
        <fullName evidence="7">RDD family protein</fullName>
    </submittedName>
</protein>
<dbReference type="Pfam" id="PF06271">
    <property type="entry name" value="RDD"/>
    <property type="match status" value="1"/>
</dbReference>
<feature type="transmembrane region" description="Helical" evidence="5">
    <location>
        <begin position="131"/>
        <end position="154"/>
    </location>
</feature>
<comment type="subcellular location">
    <subcellularLocation>
        <location evidence="1">Membrane</location>
        <topology evidence="1">Multi-pass membrane protein</topology>
    </subcellularLocation>
</comment>
<organism evidence="7 8">
    <name type="scientific">Bacteroides stercorirosoris</name>
    <dbReference type="NCBI Taxonomy" id="871324"/>
    <lineage>
        <taxon>Bacteria</taxon>
        <taxon>Pseudomonadati</taxon>
        <taxon>Bacteroidota</taxon>
        <taxon>Bacteroidia</taxon>
        <taxon>Bacteroidales</taxon>
        <taxon>Bacteroidaceae</taxon>
        <taxon>Bacteroides</taxon>
    </lineage>
</organism>
<name>A0A1M6KSB3_9BACE</name>
<dbReference type="InterPro" id="IPR010432">
    <property type="entry name" value="RDD"/>
</dbReference>
<feature type="transmembrane region" description="Helical" evidence="5">
    <location>
        <begin position="7"/>
        <end position="30"/>
    </location>
</feature>
<evidence type="ECO:0000256" key="3">
    <source>
        <dbReference type="ARBA" id="ARBA00022989"/>
    </source>
</evidence>
<keyword evidence="8" id="KW-1185">Reference proteome</keyword>
<evidence type="ECO:0000256" key="1">
    <source>
        <dbReference type="ARBA" id="ARBA00004141"/>
    </source>
</evidence>
<keyword evidence="4 5" id="KW-0472">Membrane</keyword>
<evidence type="ECO:0000313" key="7">
    <source>
        <dbReference type="EMBL" id="SHJ61829.1"/>
    </source>
</evidence>
<evidence type="ECO:0000256" key="2">
    <source>
        <dbReference type="ARBA" id="ARBA00022692"/>
    </source>
</evidence>
<evidence type="ECO:0000313" key="8">
    <source>
        <dbReference type="Proteomes" id="UP000184192"/>
    </source>
</evidence>
<keyword evidence="3 5" id="KW-1133">Transmembrane helix</keyword>
<dbReference type="GeneID" id="92714408"/>
<gene>
    <name evidence="7" type="ORF">SAMN05444350_14035</name>
</gene>
<feature type="domain" description="RDD" evidence="6">
    <location>
        <begin position="4"/>
        <end position="111"/>
    </location>
</feature>
<dbReference type="RefSeq" id="WP_025833645.1">
    <property type="nucleotide sequence ID" value="NZ_FQZN01000040.1"/>
</dbReference>
<dbReference type="AlphaFoldDB" id="A0A1M6KSB3"/>
<evidence type="ECO:0000259" key="6">
    <source>
        <dbReference type="Pfam" id="PF06271"/>
    </source>
</evidence>
<evidence type="ECO:0000256" key="4">
    <source>
        <dbReference type="ARBA" id="ARBA00023136"/>
    </source>
</evidence>
<evidence type="ECO:0000256" key="5">
    <source>
        <dbReference type="SAM" id="Phobius"/>
    </source>
</evidence>